<dbReference type="EMBL" id="JAKGSI010000005">
    <property type="protein sequence ID" value="MCF4007533.1"/>
    <property type="molecule type" value="Genomic_DNA"/>
</dbReference>
<evidence type="ECO:0000313" key="3">
    <source>
        <dbReference type="Proteomes" id="UP001139336"/>
    </source>
</evidence>
<feature type="region of interest" description="Disordered" evidence="1">
    <location>
        <begin position="32"/>
        <end position="53"/>
    </location>
</feature>
<accession>A0A9X1U1G2</accession>
<dbReference type="Proteomes" id="UP001139336">
    <property type="component" value="Unassembled WGS sequence"/>
</dbReference>
<organism evidence="2 3">
    <name type="scientific">Corynebacterium uropygiale</name>
    <dbReference type="NCBI Taxonomy" id="1775911"/>
    <lineage>
        <taxon>Bacteria</taxon>
        <taxon>Bacillati</taxon>
        <taxon>Actinomycetota</taxon>
        <taxon>Actinomycetes</taxon>
        <taxon>Mycobacteriales</taxon>
        <taxon>Corynebacteriaceae</taxon>
        <taxon>Corynebacterium</taxon>
    </lineage>
</organism>
<dbReference type="RefSeq" id="WP_236119664.1">
    <property type="nucleotide sequence ID" value="NZ_JAKGSI010000005.1"/>
</dbReference>
<comment type="caution">
    <text evidence="2">The sequence shown here is derived from an EMBL/GenBank/DDBJ whole genome shotgun (WGS) entry which is preliminary data.</text>
</comment>
<evidence type="ECO:0000313" key="2">
    <source>
        <dbReference type="EMBL" id="MCF4007533.1"/>
    </source>
</evidence>
<evidence type="ECO:0000256" key="1">
    <source>
        <dbReference type="SAM" id="MobiDB-lite"/>
    </source>
</evidence>
<keyword evidence="3" id="KW-1185">Reference proteome</keyword>
<dbReference type="AlphaFoldDB" id="A0A9X1U1G2"/>
<name>A0A9X1U1G2_9CORY</name>
<gene>
    <name evidence="2" type="ORF">L1O03_10190</name>
</gene>
<reference evidence="2" key="1">
    <citation type="submission" date="2022-01" db="EMBL/GenBank/DDBJ databases">
        <title>Corynebacterium sp. nov isolated from isolated from the feces of the greater white-fronted geese (Anser albifrons) at Poyang Lake, PR China.</title>
        <authorList>
            <person name="Liu Q."/>
        </authorList>
    </citation>
    <scope>NUCLEOTIDE SEQUENCE</scope>
    <source>
        <strain evidence="2">JCM 32435</strain>
    </source>
</reference>
<sequence>MTSQKVRTLTGRLSVWAQVNHPVGTANLMRKLTSSSSHKKKAPTGPESGPKVAGLAAADAAAKIPHPITLADRTDGIALANRAARIPGTF</sequence>
<proteinExistence type="predicted"/>
<protein>
    <submittedName>
        <fullName evidence="2">Uncharacterized protein</fullName>
    </submittedName>
</protein>